<keyword evidence="2" id="KW-0732">Signal</keyword>
<reference evidence="3" key="1">
    <citation type="submission" date="2023-07" db="EMBL/GenBank/DDBJ databases">
        <title>Genome content predicts the carbon catabolic preferences of heterotrophic bacteria.</title>
        <authorList>
            <person name="Gralka M."/>
        </authorList>
    </citation>
    <scope>NUCLEOTIDE SEQUENCE</scope>
    <source>
        <strain evidence="3">F2M12</strain>
    </source>
</reference>
<dbReference type="AlphaFoldDB" id="A0AAW7YXS8"/>
<evidence type="ECO:0000256" key="1">
    <source>
        <dbReference type="SAM" id="MobiDB-lite"/>
    </source>
</evidence>
<evidence type="ECO:0000313" key="3">
    <source>
        <dbReference type="EMBL" id="MDO6577180.1"/>
    </source>
</evidence>
<protein>
    <recommendedName>
        <fullName evidence="5">DUF333 domain-containing protein</fullName>
    </recommendedName>
</protein>
<dbReference type="Proteomes" id="UP001170717">
    <property type="component" value="Unassembled WGS sequence"/>
</dbReference>
<feature type="chain" id="PRO_5043645003" description="DUF333 domain-containing protein" evidence="2">
    <location>
        <begin position="22"/>
        <end position="78"/>
    </location>
</feature>
<evidence type="ECO:0000256" key="2">
    <source>
        <dbReference type="SAM" id="SignalP"/>
    </source>
</evidence>
<accession>A0AAW7YXS8</accession>
<proteinExistence type="predicted"/>
<name>A0AAW7YXS8_9ALTE</name>
<gene>
    <name evidence="3" type="ORF">Q4527_07235</name>
</gene>
<feature type="compositionally biased region" description="Basic and acidic residues" evidence="1">
    <location>
        <begin position="37"/>
        <end position="53"/>
    </location>
</feature>
<evidence type="ECO:0000313" key="4">
    <source>
        <dbReference type="Proteomes" id="UP001170717"/>
    </source>
</evidence>
<organism evidence="3 4">
    <name type="scientific">Alteromonas stellipolaris</name>
    <dbReference type="NCBI Taxonomy" id="233316"/>
    <lineage>
        <taxon>Bacteria</taxon>
        <taxon>Pseudomonadati</taxon>
        <taxon>Pseudomonadota</taxon>
        <taxon>Gammaproteobacteria</taxon>
        <taxon>Alteromonadales</taxon>
        <taxon>Alteromonadaceae</taxon>
        <taxon>Alteromonas/Salinimonas group</taxon>
        <taxon>Alteromonas</taxon>
    </lineage>
</organism>
<comment type="caution">
    <text evidence="3">The sequence shown here is derived from an EMBL/GenBank/DDBJ whole genome shotgun (WGS) entry which is preliminary data.</text>
</comment>
<dbReference type="RefSeq" id="WP_231519017.1">
    <property type="nucleotide sequence ID" value="NZ_CANLMS010000007.1"/>
</dbReference>
<dbReference type="EMBL" id="JAUOQI010000004">
    <property type="protein sequence ID" value="MDO6577180.1"/>
    <property type="molecule type" value="Genomic_DNA"/>
</dbReference>
<feature type="signal peptide" evidence="2">
    <location>
        <begin position="1"/>
        <end position="21"/>
    </location>
</feature>
<feature type="region of interest" description="Disordered" evidence="1">
    <location>
        <begin position="21"/>
        <end position="53"/>
    </location>
</feature>
<sequence length="78" mass="8529">MKLLKLVFVATLLTGSLSTFAQQGRPNGPPPEAIEACEDKSEGDTVSFETRRGDSVEGTCELVEDQLVAVPENHRQQR</sequence>
<evidence type="ECO:0008006" key="5">
    <source>
        <dbReference type="Google" id="ProtNLM"/>
    </source>
</evidence>